<evidence type="ECO:0000313" key="2">
    <source>
        <dbReference type="EMBL" id="HCO69572.1"/>
    </source>
</evidence>
<evidence type="ECO:0000256" key="1">
    <source>
        <dbReference type="SAM" id="Phobius"/>
    </source>
</evidence>
<dbReference type="InterPro" id="IPR037185">
    <property type="entry name" value="EmrE-like"/>
</dbReference>
<proteinExistence type="predicted"/>
<name>A0A3D3TMJ6_9BACT</name>
<feature type="transmembrane region" description="Helical" evidence="1">
    <location>
        <begin position="12"/>
        <end position="30"/>
    </location>
</feature>
<evidence type="ECO:0000313" key="3">
    <source>
        <dbReference type="Proteomes" id="UP000264215"/>
    </source>
</evidence>
<dbReference type="SUPFAM" id="SSF103481">
    <property type="entry name" value="Multidrug resistance efflux transporter EmrE"/>
    <property type="match status" value="1"/>
</dbReference>
<feature type="non-terminal residue" evidence="2">
    <location>
        <position position="1"/>
    </location>
</feature>
<reference evidence="2 3" key="1">
    <citation type="journal article" date="2018" name="Nat. Biotechnol.">
        <title>A standardized bacterial taxonomy based on genome phylogeny substantially revises the tree of life.</title>
        <authorList>
            <person name="Parks D.H."/>
            <person name="Chuvochina M."/>
            <person name="Waite D.W."/>
            <person name="Rinke C."/>
            <person name="Skarshewski A."/>
            <person name="Chaumeil P.A."/>
            <person name="Hugenholtz P."/>
        </authorList>
    </citation>
    <scope>NUCLEOTIDE SEQUENCE [LARGE SCALE GENOMIC DNA]</scope>
    <source>
        <strain evidence="2">UBA9905</strain>
    </source>
</reference>
<keyword evidence="1" id="KW-0472">Membrane</keyword>
<keyword evidence="1" id="KW-0812">Transmembrane</keyword>
<dbReference type="EMBL" id="DQBS01000074">
    <property type="protein sequence ID" value="HCO69572.1"/>
    <property type="molecule type" value="Genomic_DNA"/>
</dbReference>
<gene>
    <name evidence="2" type="ORF">DIT26_03160</name>
</gene>
<comment type="caution">
    <text evidence="2">The sequence shown here is derived from an EMBL/GenBank/DDBJ whole genome shotgun (WGS) entry which is preliminary data.</text>
</comment>
<organism evidence="2 3">
    <name type="scientific">Mesotoga infera</name>
    <dbReference type="NCBI Taxonomy" id="1236046"/>
    <lineage>
        <taxon>Bacteria</taxon>
        <taxon>Thermotogati</taxon>
        <taxon>Thermotogota</taxon>
        <taxon>Thermotogae</taxon>
        <taxon>Kosmotogales</taxon>
        <taxon>Kosmotogaceae</taxon>
        <taxon>Mesotoga</taxon>
    </lineage>
</organism>
<protein>
    <submittedName>
        <fullName evidence="2">EamA family transporter</fullName>
    </submittedName>
</protein>
<accession>A0A3D3TMJ6</accession>
<sequence length="39" mass="4236">VSLGAIFLGEKINFLMILSMVGIFLGVLIVQKSKIKVSE</sequence>
<keyword evidence="1" id="KW-1133">Transmembrane helix</keyword>
<dbReference type="AlphaFoldDB" id="A0A3D3TMJ6"/>
<dbReference type="Proteomes" id="UP000264215">
    <property type="component" value="Unassembled WGS sequence"/>
</dbReference>